<dbReference type="GO" id="GO:0016020">
    <property type="term" value="C:membrane"/>
    <property type="evidence" value="ECO:0007669"/>
    <property type="project" value="UniProtKB-SubCell"/>
</dbReference>
<dbReference type="InterPro" id="IPR036513">
    <property type="entry name" value="STAS_dom_sf"/>
</dbReference>
<evidence type="ECO:0000256" key="2">
    <source>
        <dbReference type="ARBA" id="ARBA00022692"/>
    </source>
</evidence>
<gene>
    <name evidence="7" type="ORF">SAMN05421757_102568</name>
</gene>
<dbReference type="Gene3D" id="3.30.750.24">
    <property type="entry name" value="STAS domain"/>
    <property type="match status" value="1"/>
</dbReference>
<evidence type="ECO:0000259" key="6">
    <source>
        <dbReference type="PROSITE" id="PS50801"/>
    </source>
</evidence>
<evidence type="ECO:0000313" key="7">
    <source>
        <dbReference type="EMBL" id="SNS53595.1"/>
    </source>
</evidence>
<evidence type="ECO:0000256" key="4">
    <source>
        <dbReference type="ARBA" id="ARBA00023136"/>
    </source>
</evidence>
<dbReference type="InterPro" id="IPR011547">
    <property type="entry name" value="SLC26A/SulP_dom"/>
</dbReference>
<organism evidence="7 8">
    <name type="scientific">Tropicimonas sediminicola</name>
    <dbReference type="NCBI Taxonomy" id="1031541"/>
    <lineage>
        <taxon>Bacteria</taxon>
        <taxon>Pseudomonadati</taxon>
        <taxon>Pseudomonadota</taxon>
        <taxon>Alphaproteobacteria</taxon>
        <taxon>Rhodobacterales</taxon>
        <taxon>Roseobacteraceae</taxon>
        <taxon>Tropicimonas</taxon>
    </lineage>
</organism>
<feature type="transmembrane region" description="Helical" evidence="5">
    <location>
        <begin position="393"/>
        <end position="419"/>
    </location>
</feature>
<feature type="transmembrane region" description="Helical" evidence="5">
    <location>
        <begin position="259"/>
        <end position="277"/>
    </location>
</feature>
<evidence type="ECO:0000313" key="8">
    <source>
        <dbReference type="Proteomes" id="UP000198426"/>
    </source>
</evidence>
<evidence type="ECO:0000256" key="5">
    <source>
        <dbReference type="SAM" id="Phobius"/>
    </source>
</evidence>
<evidence type="ECO:0000256" key="1">
    <source>
        <dbReference type="ARBA" id="ARBA00004141"/>
    </source>
</evidence>
<feature type="transmembrane region" description="Helical" evidence="5">
    <location>
        <begin position="354"/>
        <end position="372"/>
    </location>
</feature>
<feature type="transmembrane region" description="Helical" evidence="5">
    <location>
        <begin position="209"/>
        <end position="227"/>
    </location>
</feature>
<keyword evidence="8" id="KW-1185">Reference proteome</keyword>
<dbReference type="GO" id="GO:0055085">
    <property type="term" value="P:transmembrane transport"/>
    <property type="evidence" value="ECO:0007669"/>
    <property type="project" value="InterPro"/>
</dbReference>
<dbReference type="CDD" id="cd07042">
    <property type="entry name" value="STAS_SulP_like_sulfate_transporter"/>
    <property type="match status" value="1"/>
</dbReference>
<dbReference type="AlphaFoldDB" id="A0A239F9W5"/>
<name>A0A239F9W5_9RHOB</name>
<sequence>MTDRINKLAGRVAGFEWLALVTRSSLRTDAFAGLTGAAVVLPQAVAFAAIAGLPPEYGLYTAMVTPVVAALSGSSLVMVSGPTTAISAVVLSALVGRMEPGSPEFVEAAILLAFLVGLLQTAFALVRVGRLAGFVSHSVMTGFTAAAALLIAVSQLGPALGLEGGGAGGIGERLASVAGRLPAYDPAALVCAGLTLATVLLCRRFLPRWPGFLIAIAIGTIAAALMGDMAGKLAFVGELPAAYPDFRLPDFGVGNMAELLESAFAIALIGLLEAIAIGRSLSHRTRTDFSANREVLGQGLSNIAGGMFQCYPASGSFTRSSVNLEAGASTPFAAVFAAIFLVLLVVLFRPVIEHVPIASVAGLILYVAWKLLDFAEFNRLIRTSRRETIIAGLTFLTGLFMNLEFAIYIGTFASLAVFLNKSANPDLAIGAPDPGAEHRKIRNAELFELEECPAIAIARLDGPLFFGSVDSLNGKLRALARRRPEQTNLVLILHGVGDVDLAGVELLEMEAERRRAVGGDVFVVVHYPPLAKRLEQLGLVDMLGRDRIFDGKGAAIAAAVSHVPLSRCEVCTARVFSECAARPQPPELADIPPLGA</sequence>
<keyword evidence="4 5" id="KW-0472">Membrane</keyword>
<comment type="subcellular location">
    <subcellularLocation>
        <location evidence="1">Membrane</location>
        <topology evidence="1">Multi-pass membrane protein</topology>
    </subcellularLocation>
</comment>
<dbReference type="InterPro" id="IPR002645">
    <property type="entry name" value="STAS_dom"/>
</dbReference>
<dbReference type="Proteomes" id="UP000198426">
    <property type="component" value="Unassembled WGS sequence"/>
</dbReference>
<evidence type="ECO:0000256" key="3">
    <source>
        <dbReference type="ARBA" id="ARBA00022989"/>
    </source>
</evidence>
<feature type="transmembrane region" description="Helical" evidence="5">
    <location>
        <begin position="30"/>
        <end position="51"/>
    </location>
</feature>
<dbReference type="InterPro" id="IPR001902">
    <property type="entry name" value="SLC26A/SulP_fam"/>
</dbReference>
<dbReference type="Pfam" id="PF00916">
    <property type="entry name" value="Sulfate_transp"/>
    <property type="match status" value="1"/>
</dbReference>
<proteinExistence type="predicted"/>
<dbReference type="EMBL" id="FZOY01000002">
    <property type="protein sequence ID" value="SNS53595.1"/>
    <property type="molecule type" value="Genomic_DNA"/>
</dbReference>
<feature type="transmembrane region" description="Helical" evidence="5">
    <location>
        <begin position="326"/>
        <end position="348"/>
    </location>
</feature>
<feature type="transmembrane region" description="Helical" evidence="5">
    <location>
        <begin position="181"/>
        <end position="202"/>
    </location>
</feature>
<feature type="domain" description="STAS" evidence="6">
    <location>
        <begin position="445"/>
        <end position="559"/>
    </location>
</feature>
<dbReference type="SUPFAM" id="SSF52091">
    <property type="entry name" value="SpoIIaa-like"/>
    <property type="match status" value="1"/>
</dbReference>
<feature type="transmembrane region" description="Helical" evidence="5">
    <location>
        <begin position="108"/>
        <end position="126"/>
    </location>
</feature>
<keyword evidence="2 5" id="KW-0812">Transmembrane</keyword>
<dbReference type="PROSITE" id="PS50801">
    <property type="entry name" value="STAS"/>
    <property type="match status" value="1"/>
</dbReference>
<dbReference type="Pfam" id="PF01740">
    <property type="entry name" value="STAS"/>
    <property type="match status" value="1"/>
</dbReference>
<accession>A0A239F9W5</accession>
<keyword evidence="3 5" id="KW-1133">Transmembrane helix</keyword>
<dbReference type="RefSeq" id="WP_089232291.1">
    <property type="nucleotide sequence ID" value="NZ_FZOY01000002.1"/>
</dbReference>
<reference evidence="7 8" key="1">
    <citation type="submission" date="2017-06" db="EMBL/GenBank/DDBJ databases">
        <authorList>
            <person name="Kim H.J."/>
            <person name="Triplett B.A."/>
        </authorList>
    </citation>
    <scope>NUCLEOTIDE SEQUENCE [LARGE SCALE GENOMIC DNA]</scope>
    <source>
        <strain evidence="7 8">DSM 29339</strain>
    </source>
</reference>
<dbReference type="OrthoDB" id="9769739at2"/>
<protein>
    <submittedName>
        <fullName evidence="7">Sulfate permease, SulP family</fullName>
    </submittedName>
</protein>
<feature type="transmembrane region" description="Helical" evidence="5">
    <location>
        <begin position="138"/>
        <end position="161"/>
    </location>
</feature>
<dbReference type="PANTHER" id="PTHR11814">
    <property type="entry name" value="SULFATE TRANSPORTER"/>
    <property type="match status" value="1"/>
</dbReference>